<dbReference type="PANTHER" id="PTHR23244:SF456">
    <property type="entry name" value="MULTIPLE EPIDERMAL GROWTH FACTOR-LIKE DOMAINS PROTEIN 8"/>
    <property type="match status" value="1"/>
</dbReference>
<comment type="caution">
    <text evidence="8">The sequence shown here is derived from an EMBL/GenBank/DDBJ whole genome shotgun (WGS) entry which is preliminary data.</text>
</comment>
<name>A0A4Z1NLN0_9PEZI</name>
<dbReference type="FunFam" id="2.120.10.80:FF:000049">
    <property type="entry name" value="Cell polarity protein (Tea1)"/>
    <property type="match status" value="1"/>
</dbReference>
<dbReference type="GO" id="GO:0051285">
    <property type="term" value="C:cell cortex of cell tip"/>
    <property type="evidence" value="ECO:0007669"/>
    <property type="project" value="TreeGrafter"/>
</dbReference>
<proteinExistence type="predicted"/>
<evidence type="ECO:0000256" key="7">
    <source>
        <dbReference type="SAM" id="MobiDB-lite"/>
    </source>
</evidence>
<feature type="region of interest" description="Disordered" evidence="7">
    <location>
        <begin position="510"/>
        <end position="674"/>
    </location>
</feature>
<dbReference type="Pfam" id="PF24681">
    <property type="entry name" value="Kelch_KLHDC2_KLHL20_DRC7"/>
    <property type="match status" value="1"/>
</dbReference>
<feature type="region of interest" description="Disordered" evidence="7">
    <location>
        <begin position="1468"/>
        <end position="1540"/>
    </location>
</feature>
<dbReference type="PANTHER" id="PTHR23244">
    <property type="entry name" value="KELCH REPEAT DOMAIN"/>
    <property type="match status" value="1"/>
</dbReference>
<dbReference type="InterPro" id="IPR015915">
    <property type="entry name" value="Kelch-typ_b-propeller"/>
</dbReference>
<feature type="coiled-coil region" evidence="6">
    <location>
        <begin position="835"/>
        <end position="890"/>
    </location>
</feature>
<protein>
    <submittedName>
        <fullName evidence="8">Cell polarity protein-like protein</fullName>
    </submittedName>
</protein>
<feature type="compositionally biased region" description="Low complexity" evidence="7">
    <location>
        <begin position="626"/>
        <end position="638"/>
    </location>
</feature>
<feature type="compositionally biased region" description="Basic and acidic residues" evidence="7">
    <location>
        <begin position="1288"/>
        <end position="1297"/>
    </location>
</feature>
<feature type="compositionally biased region" description="Basic and acidic residues" evidence="7">
    <location>
        <begin position="1217"/>
        <end position="1234"/>
    </location>
</feature>
<keyword evidence="9" id="KW-1185">Reference proteome</keyword>
<reference evidence="8 9" key="1">
    <citation type="submission" date="2019-04" db="EMBL/GenBank/DDBJ databases">
        <title>High contiguity whole genome sequence and gene annotation resource for two Venturia nashicola isolates.</title>
        <authorList>
            <person name="Prokchorchik M."/>
            <person name="Won K."/>
            <person name="Lee Y."/>
            <person name="Choi E.D."/>
            <person name="Segonzac C."/>
            <person name="Sohn K.H."/>
        </authorList>
    </citation>
    <scope>NUCLEOTIDE SEQUENCE [LARGE SCALE GENOMIC DNA]</scope>
    <source>
        <strain evidence="8 9">PRI2</strain>
    </source>
</reference>
<feature type="compositionally biased region" description="Low complexity" evidence="7">
    <location>
        <begin position="1299"/>
        <end position="1310"/>
    </location>
</feature>
<feature type="compositionally biased region" description="Polar residues" evidence="7">
    <location>
        <begin position="639"/>
        <end position="648"/>
    </location>
</feature>
<feature type="compositionally biased region" description="Polar residues" evidence="7">
    <location>
        <begin position="1400"/>
        <end position="1416"/>
    </location>
</feature>
<keyword evidence="2" id="KW-0880">Kelch repeat</keyword>
<keyword evidence="3" id="KW-0963">Cytoplasm</keyword>
<evidence type="ECO:0000256" key="6">
    <source>
        <dbReference type="SAM" id="Coils"/>
    </source>
</evidence>
<comment type="subcellular location">
    <subcellularLocation>
        <location evidence="1">Cytoplasm</location>
    </subcellularLocation>
</comment>
<dbReference type="GO" id="GO:0061245">
    <property type="term" value="P:establishment or maintenance of bipolar cell polarity"/>
    <property type="evidence" value="ECO:0007669"/>
    <property type="project" value="TreeGrafter"/>
</dbReference>
<feature type="region of interest" description="Disordered" evidence="7">
    <location>
        <begin position="1284"/>
        <end position="1312"/>
    </location>
</feature>
<feature type="coiled-coil region" evidence="6">
    <location>
        <begin position="926"/>
        <end position="995"/>
    </location>
</feature>
<dbReference type="STRING" id="86259.A0A4Z1NLN0"/>
<organism evidence="8 9">
    <name type="scientific">Venturia nashicola</name>
    <dbReference type="NCBI Taxonomy" id="86259"/>
    <lineage>
        <taxon>Eukaryota</taxon>
        <taxon>Fungi</taxon>
        <taxon>Dikarya</taxon>
        <taxon>Ascomycota</taxon>
        <taxon>Pezizomycotina</taxon>
        <taxon>Dothideomycetes</taxon>
        <taxon>Pleosporomycetidae</taxon>
        <taxon>Venturiales</taxon>
        <taxon>Venturiaceae</taxon>
        <taxon>Venturia</taxon>
    </lineage>
</organism>
<feature type="compositionally biased region" description="Polar residues" evidence="7">
    <location>
        <begin position="591"/>
        <end position="620"/>
    </location>
</feature>
<evidence type="ECO:0000256" key="1">
    <source>
        <dbReference type="ARBA" id="ARBA00004496"/>
    </source>
</evidence>
<gene>
    <name evidence="8" type="ORF">E6O75_ATG09565</name>
</gene>
<feature type="compositionally biased region" description="Polar residues" evidence="7">
    <location>
        <begin position="519"/>
        <end position="529"/>
    </location>
</feature>
<dbReference type="Proteomes" id="UP000298493">
    <property type="component" value="Unassembled WGS sequence"/>
</dbReference>
<feature type="compositionally biased region" description="Low complexity" evidence="7">
    <location>
        <begin position="51"/>
        <end position="66"/>
    </location>
</feature>
<dbReference type="SMART" id="SM00612">
    <property type="entry name" value="Kelch"/>
    <property type="match status" value="2"/>
</dbReference>
<feature type="compositionally biased region" description="Low complexity" evidence="7">
    <location>
        <begin position="1526"/>
        <end position="1540"/>
    </location>
</feature>
<feature type="coiled-coil region" evidence="6">
    <location>
        <begin position="1025"/>
        <end position="1073"/>
    </location>
</feature>
<feature type="region of interest" description="Disordered" evidence="7">
    <location>
        <begin position="1353"/>
        <end position="1436"/>
    </location>
</feature>
<keyword evidence="5 6" id="KW-0175">Coiled coil</keyword>
<keyword evidence="4" id="KW-0677">Repeat</keyword>
<evidence type="ECO:0000256" key="5">
    <source>
        <dbReference type="ARBA" id="ARBA00023054"/>
    </source>
</evidence>
<dbReference type="Gene3D" id="2.120.10.80">
    <property type="entry name" value="Kelch-type beta propeller"/>
    <property type="match status" value="1"/>
</dbReference>
<dbReference type="SUPFAM" id="SSF117281">
    <property type="entry name" value="Kelch motif"/>
    <property type="match status" value="1"/>
</dbReference>
<evidence type="ECO:0000256" key="2">
    <source>
        <dbReference type="ARBA" id="ARBA00022441"/>
    </source>
</evidence>
<feature type="compositionally biased region" description="Polar residues" evidence="7">
    <location>
        <begin position="1376"/>
        <end position="1391"/>
    </location>
</feature>
<feature type="compositionally biased region" description="Basic and acidic residues" evidence="7">
    <location>
        <begin position="1505"/>
        <end position="1519"/>
    </location>
</feature>
<sequence>MSFFGIGKSKKNQNSSLPAATRDISSSHGDTRSNTANGSNGSKQGAERTGTLPTAQAAAPSANASLESMRGTDISAPEPGKPLRQRAESDLGGPRSNLARTGLPLPQASQAIIQGPHPGSQGLQQPPGDSPYPWSQRRLNFTNNVSPFPRYGAAVNAMASKEGWVYMMGGLVNSQMVKGDLWMVEVGNGSMACYPVNTTSEGPGPRVGHASLLVGNAFIVFGGDTKLEDGDVLDDTLYLLNTATKQWSRASPAGPRPAGRYGHTLNILGSKIYIFGGQVEGYFFNDLVAFDLNSLQMAGNRWEVMIPNGGDGTGPVPKPRTNHSIVTWQDKLYLFGGTDGTQWFNDVWTYDPRTNAWSELDCIGYIPAPREGHAAALVNDTMYIFGGRIQDGTDLGDLAAFRISSRRWYMFQNMGMSPSPRSGHSMTAVGSHIVVLAGEPSSAPRDPTELSWSYVLDTKKIRYPPSDSMPQGALPLRKFSNDQSRIPQKSINPLVNPQNYSRGLERAIEPAPANGVMGPNQSRLPRNTGSGSGPPPQQQAPQPRGDGTGPAPGARSRTPTTGADGQVDSARVAQYDRSNMTSPVTRDRISNEQLGVNGNFSMGQSAGTSVLASAMTSRTGSIHVPSRSGSRQQRQQVSIDSSGRQTPRQSDDLQRTTSNLIDSGVGSSPALSQQNDELMKELDAAKSRNAWYASELALARKSGYQPTSSGNPLLDQQAADIFGDDDRPLIEALLRMKAELSRIQGSIDSQSESTASRIAEVEKQRDVAISEAVYAKAKLAAHGGGSQAGTPQPDSTRGVVSPDLDRANEMSKRLAVALTTQNEMSARMEHVVAELESERKARTLAEETAEAAQQRVSELDIYKQKTASELEGLRAELHEAQRLAREEAANSAQALYSSRALELDKNELSTKHARVLDDSKNHTIILQTLREAVTASSEKADLLERKLEEEKMSRSEAEQKLAQLRNEHDNRTAELETTTRQLRDTEELAEKHAAEARTHRAAVMSGFGVVNDRSLDDEPNHDERVKMLQEQLDAANAMVRKNQEAADSAGDRLRSAEERIAGLEAYQEQTTRESLGLRKQLQVAMKEVQAAHTERATMQQQLERNMLEGNALEVQLKTLKNLLEERGINAADVRRSRVLESPSSRYGTPEMNRVRELERHLDESLKAHDEQRAQFEQREQEVSREWEEKLVALDNDHQGAVKYVRGMEKMLTKLKQELSRTKSEKSELEREVSRSRSANANRGTDEAAGWHAERESLRSEMAHAQSSLKSTMTTLETQIASLKNDLSQAEKEREAIHTEASQSQAAHEAQMNQFAERARADLDALRHENELLERRAEQAETKVQSFLDQFESSVDNYRRQSRQPSQGPNGVRGHKQTNSISGDSVYSTVTDTDLEYDGESNASGQITPSAQSFLASGTGGSVSPGQSRHARDRSSMALDSLATELDSLRSQWQETNKKNYRLSDKFEFERSPSTPGNFAHGLNTPDSISGAEGSWTNSGAAPGIDGRENLAPHDGKSEGLDVSGVASNAAHTAAKSAMSS</sequence>
<evidence type="ECO:0000256" key="4">
    <source>
        <dbReference type="ARBA" id="ARBA00022737"/>
    </source>
</evidence>
<feature type="region of interest" description="Disordered" evidence="7">
    <location>
        <begin position="1"/>
        <end position="135"/>
    </location>
</feature>
<feature type="compositionally biased region" description="Basic and acidic residues" evidence="7">
    <location>
        <begin position="1251"/>
        <end position="1261"/>
    </location>
</feature>
<dbReference type="EMBL" id="SNSC02000017">
    <property type="protein sequence ID" value="TID16799.1"/>
    <property type="molecule type" value="Genomic_DNA"/>
</dbReference>
<dbReference type="InterPro" id="IPR006652">
    <property type="entry name" value="Kelch_1"/>
</dbReference>
<accession>A0A4Z1NLN0</accession>
<feature type="region of interest" description="Disordered" evidence="7">
    <location>
        <begin position="1217"/>
        <end position="1270"/>
    </location>
</feature>
<evidence type="ECO:0000313" key="8">
    <source>
        <dbReference type="EMBL" id="TID16799.1"/>
    </source>
</evidence>
<feature type="compositionally biased region" description="Polar residues" evidence="7">
    <location>
        <begin position="12"/>
        <end position="43"/>
    </location>
</feature>
<evidence type="ECO:0000313" key="9">
    <source>
        <dbReference type="Proteomes" id="UP000298493"/>
    </source>
</evidence>
<evidence type="ECO:0000256" key="3">
    <source>
        <dbReference type="ARBA" id="ARBA00022490"/>
    </source>
</evidence>
<feature type="compositionally biased region" description="Polar residues" evidence="7">
    <location>
        <begin position="655"/>
        <end position="674"/>
    </location>
</feature>